<accession>A0A409YNK4</accession>
<keyword evidence="3" id="KW-1185">Reference proteome</keyword>
<dbReference type="EMBL" id="NHTK01000910">
    <property type="protein sequence ID" value="PPR04620.1"/>
    <property type="molecule type" value="Genomic_DNA"/>
</dbReference>
<feature type="compositionally biased region" description="Pro residues" evidence="1">
    <location>
        <begin position="1"/>
        <end position="53"/>
    </location>
</feature>
<name>A0A409YNK4_9AGAR</name>
<reference evidence="2 3" key="1">
    <citation type="journal article" date="2018" name="Evol. Lett.">
        <title>Horizontal gene cluster transfer increased hallucinogenic mushroom diversity.</title>
        <authorList>
            <person name="Reynolds H.T."/>
            <person name="Vijayakumar V."/>
            <person name="Gluck-Thaler E."/>
            <person name="Korotkin H.B."/>
            <person name="Matheny P.B."/>
            <person name="Slot J.C."/>
        </authorList>
    </citation>
    <scope>NUCLEOTIDE SEQUENCE [LARGE SCALE GENOMIC DNA]</scope>
    <source>
        <strain evidence="2 3">2629</strain>
    </source>
</reference>
<dbReference type="Proteomes" id="UP000284842">
    <property type="component" value="Unassembled WGS sequence"/>
</dbReference>
<evidence type="ECO:0000313" key="3">
    <source>
        <dbReference type="Proteomes" id="UP000284842"/>
    </source>
</evidence>
<dbReference type="AlphaFoldDB" id="A0A409YNK4"/>
<feature type="region of interest" description="Disordered" evidence="1">
    <location>
        <begin position="1"/>
        <end position="58"/>
    </location>
</feature>
<organism evidence="2 3">
    <name type="scientific">Panaeolus cyanescens</name>
    <dbReference type="NCBI Taxonomy" id="181874"/>
    <lineage>
        <taxon>Eukaryota</taxon>
        <taxon>Fungi</taxon>
        <taxon>Dikarya</taxon>
        <taxon>Basidiomycota</taxon>
        <taxon>Agaricomycotina</taxon>
        <taxon>Agaricomycetes</taxon>
        <taxon>Agaricomycetidae</taxon>
        <taxon>Agaricales</taxon>
        <taxon>Agaricineae</taxon>
        <taxon>Galeropsidaceae</taxon>
        <taxon>Panaeolus</taxon>
    </lineage>
</organism>
<sequence>MGPLPNGPPPGGPAPPPPDGPDPPPPGGPDPPPPDGPDPPPPGGPDLPLPGGPDPSLGFLYVSEADSIRGPEIGNLPNALVLHYRILYYGVR</sequence>
<protein>
    <submittedName>
        <fullName evidence="2">Uncharacterized protein</fullName>
    </submittedName>
</protein>
<proteinExistence type="predicted"/>
<gene>
    <name evidence="2" type="ORF">CVT24_011733</name>
</gene>
<evidence type="ECO:0000313" key="2">
    <source>
        <dbReference type="EMBL" id="PPR04620.1"/>
    </source>
</evidence>
<comment type="caution">
    <text evidence="2">The sequence shown here is derived from an EMBL/GenBank/DDBJ whole genome shotgun (WGS) entry which is preliminary data.</text>
</comment>
<dbReference type="InParanoid" id="A0A409YNK4"/>
<evidence type="ECO:0000256" key="1">
    <source>
        <dbReference type="SAM" id="MobiDB-lite"/>
    </source>
</evidence>